<organism evidence="2 3">
    <name type="scientific">Bacterioplanoides pacificum</name>
    <dbReference type="NCBI Taxonomy" id="1171596"/>
    <lineage>
        <taxon>Bacteria</taxon>
        <taxon>Pseudomonadati</taxon>
        <taxon>Pseudomonadota</taxon>
        <taxon>Gammaproteobacteria</taxon>
        <taxon>Oceanospirillales</taxon>
        <taxon>Oceanospirillaceae</taxon>
        <taxon>Bacterioplanoides</taxon>
    </lineage>
</organism>
<proteinExistence type="predicted"/>
<dbReference type="InterPro" id="IPR011990">
    <property type="entry name" value="TPR-like_helical_dom_sf"/>
</dbReference>
<evidence type="ECO:0000313" key="2">
    <source>
        <dbReference type="EMBL" id="MFC3678692.1"/>
    </source>
</evidence>
<comment type="caution">
    <text evidence="2">The sequence shown here is derived from an EMBL/GenBank/DDBJ whole genome shotgun (WGS) entry which is preliminary data.</text>
</comment>
<dbReference type="EMBL" id="JBHRYB010000001">
    <property type="protein sequence ID" value="MFC3678692.1"/>
    <property type="molecule type" value="Genomic_DNA"/>
</dbReference>
<keyword evidence="1" id="KW-1133">Transmembrane helix</keyword>
<reference evidence="3" key="1">
    <citation type="journal article" date="2019" name="Int. J. Syst. Evol. Microbiol.">
        <title>The Global Catalogue of Microorganisms (GCM) 10K type strain sequencing project: providing services to taxonomists for standard genome sequencing and annotation.</title>
        <authorList>
            <consortium name="The Broad Institute Genomics Platform"/>
            <consortium name="The Broad Institute Genome Sequencing Center for Infectious Disease"/>
            <person name="Wu L."/>
            <person name="Ma J."/>
        </authorList>
    </citation>
    <scope>NUCLEOTIDE SEQUENCE [LARGE SCALE GENOMIC DNA]</scope>
    <source>
        <strain evidence="3">KCTC 42424</strain>
    </source>
</reference>
<evidence type="ECO:0000313" key="3">
    <source>
        <dbReference type="Proteomes" id="UP001595722"/>
    </source>
</evidence>
<feature type="transmembrane region" description="Helical" evidence="1">
    <location>
        <begin position="35"/>
        <end position="56"/>
    </location>
</feature>
<accession>A0ABV7VNK9</accession>
<keyword evidence="3" id="KW-1185">Reference proteome</keyword>
<keyword evidence="1" id="KW-0472">Membrane</keyword>
<dbReference type="Gene3D" id="1.25.40.10">
    <property type="entry name" value="Tetratricopeptide repeat domain"/>
    <property type="match status" value="1"/>
</dbReference>
<dbReference type="Proteomes" id="UP001595722">
    <property type="component" value="Unassembled WGS sequence"/>
</dbReference>
<sequence length="293" mass="33079">MSLVHQVLKEIDQRSGQTPDIPPALRYPQQESVSVVGWSLALLLLLIILSAAWYFWPAAPEKTAPPVPPGQVDVTKPGVLKQPSVAPQQVRPFSETRVAPPLVKTLKEPQVSAGQTTAAAEQQAALVVEPQLTIHRPNQQLQQDYLQIIRAMRAADWPLAEQYNNALLTNDKLTSALRQKALTNKARIFLEQKRYEEFKQFYYSQRDNQNEQWLATVAPGLHIVGAYKEAVDSYRRLSQLQPGVANWPIAMAVALEQNQQIDPARQVLENVLQQYSLSGTQQRWIEQKLARPR</sequence>
<dbReference type="RefSeq" id="WP_376864242.1">
    <property type="nucleotide sequence ID" value="NZ_JBHRYB010000001.1"/>
</dbReference>
<evidence type="ECO:0000256" key="1">
    <source>
        <dbReference type="SAM" id="Phobius"/>
    </source>
</evidence>
<keyword evidence="1" id="KW-0812">Transmembrane</keyword>
<dbReference type="SUPFAM" id="SSF48452">
    <property type="entry name" value="TPR-like"/>
    <property type="match status" value="1"/>
</dbReference>
<gene>
    <name evidence="2" type="ORF">ACFOMG_01035</name>
</gene>
<name>A0ABV7VNK9_9GAMM</name>
<protein>
    <submittedName>
        <fullName evidence="2">Tetratricopeptide repeat protein</fullName>
    </submittedName>
</protein>